<accession>A0A382DE61</accession>
<name>A0A382DE61_9ZZZZ</name>
<keyword evidence="1" id="KW-1133">Transmembrane helix</keyword>
<gene>
    <name evidence="2" type="ORF">METZ01_LOCUS188815</name>
</gene>
<feature type="transmembrane region" description="Helical" evidence="1">
    <location>
        <begin position="17"/>
        <end position="37"/>
    </location>
</feature>
<evidence type="ECO:0000313" key="2">
    <source>
        <dbReference type="EMBL" id="SVB35961.1"/>
    </source>
</evidence>
<organism evidence="2">
    <name type="scientific">marine metagenome</name>
    <dbReference type="NCBI Taxonomy" id="408172"/>
    <lineage>
        <taxon>unclassified sequences</taxon>
        <taxon>metagenomes</taxon>
        <taxon>ecological metagenomes</taxon>
    </lineage>
</organism>
<dbReference type="AlphaFoldDB" id="A0A382DE61"/>
<sequence>MKFRDFIYNKETKESHLLGWIFVIIVTLIVGTIVYLLW</sequence>
<keyword evidence="1" id="KW-0472">Membrane</keyword>
<keyword evidence="1" id="KW-0812">Transmembrane</keyword>
<dbReference type="EMBL" id="UINC01038644">
    <property type="protein sequence ID" value="SVB35961.1"/>
    <property type="molecule type" value="Genomic_DNA"/>
</dbReference>
<reference evidence="2" key="1">
    <citation type="submission" date="2018-05" db="EMBL/GenBank/DDBJ databases">
        <authorList>
            <person name="Lanie J.A."/>
            <person name="Ng W.-L."/>
            <person name="Kazmierczak K.M."/>
            <person name="Andrzejewski T.M."/>
            <person name="Davidsen T.M."/>
            <person name="Wayne K.J."/>
            <person name="Tettelin H."/>
            <person name="Glass J.I."/>
            <person name="Rusch D."/>
            <person name="Podicherti R."/>
            <person name="Tsui H.-C.T."/>
            <person name="Winkler M.E."/>
        </authorList>
    </citation>
    <scope>NUCLEOTIDE SEQUENCE</scope>
</reference>
<proteinExistence type="predicted"/>
<evidence type="ECO:0000256" key="1">
    <source>
        <dbReference type="SAM" id="Phobius"/>
    </source>
</evidence>
<protein>
    <submittedName>
        <fullName evidence="2">Uncharacterized protein</fullName>
    </submittedName>
</protein>